<organism evidence="3">
    <name type="scientific">Hydatigena taeniaeformis</name>
    <name type="common">Feline tapeworm</name>
    <name type="synonym">Taenia taeniaeformis</name>
    <dbReference type="NCBI Taxonomy" id="6205"/>
    <lineage>
        <taxon>Eukaryota</taxon>
        <taxon>Metazoa</taxon>
        <taxon>Spiralia</taxon>
        <taxon>Lophotrochozoa</taxon>
        <taxon>Platyhelminthes</taxon>
        <taxon>Cestoda</taxon>
        <taxon>Eucestoda</taxon>
        <taxon>Cyclophyllidea</taxon>
        <taxon>Taeniidae</taxon>
        <taxon>Hydatigera</taxon>
    </lineage>
</organism>
<dbReference type="OrthoDB" id="5394539at2759"/>
<dbReference type="STRING" id="6205.A0A0R3X9Y9"/>
<gene>
    <name evidence="1" type="ORF">TTAC_LOCUS10349</name>
</gene>
<dbReference type="Proteomes" id="UP000274429">
    <property type="component" value="Unassembled WGS sequence"/>
</dbReference>
<proteinExistence type="predicted"/>
<dbReference type="AlphaFoldDB" id="A0A0R3X9Y9"/>
<evidence type="ECO:0000313" key="2">
    <source>
        <dbReference type="Proteomes" id="UP000274429"/>
    </source>
</evidence>
<accession>A0A0R3X9Y9</accession>
<dbReference type="EMBL" id="UYWX01021583">
    <property type="protein sequence ID" value="VDM35329.1"/>
    <property type="molecule type" value="Genomic_DNA"/>
</dbReference>
<name>A0A0R3X9Y9_HYDTA</name>
<reference evidence="3" key="1">
    <citation type="submission" date="2017-02" db="UniProtKB">
        <authorList>
            <consortium name="WormBaseParasite"/>
        </authorList>
    </citation>
    <scope>IDENTIFICATION</scope>
</reference>
<dbReference type="WBParaSite" id="TTAC_0001036601-mRNA-1">
    <property type="protein sequence ID" value="TTAC_0001036601-mRNA-1"/>
    <property type="gene ID" value="TTAC_0001036601"/>
</dbReference>
<evidence type="ECO:0000313" key="3">
    <source>
        <dbReference type="WBParaSite" id="TTAC_0001036601-mRNA-1"/>
    </source>
</evidence>
<evidence type="ECO:0000313" key="1">
    <source>
        <dbReference type="EMBL" id="VDM35329.1"/>
    </source>
</evidence>
<keyword evidence="2" id="KW-1185">Reference proteome</keyword>
<sequence length="198" mass="22796">MNRISQLLVSRFSLARRSHRCYRFVPSKPVWRWHDDRSPCSDSSVFSIPPEEIPPRIKLDDQTLKLLERLSLVNFNKEMFNTFKFVILLSVPSRPPQTTKAIVEEAIHFADCLLTPTAFRNGNTRATVQPMFSLLGEEGWEPVENMEEEEKEDIDSISITATHILRHAPVAWENYFVAPPGNRPIHPELNVRAESSND</sequence>
<protein>
    <submittedName>
        <fullName evidence="3">Ovate family protein</fullName>
    </submittedName>
</protein>
<reference evidence="1 2" key="2">
    <citation type="submission" date="2018-11" db="EMBL/GenBank/DDBJ databases">
        <authorList>
            <consortium name="Pathogen Informatics"/>
        </authorList>
    </citation>
    <scope>NUCLEOTIDE SEQUENCE [LARGE SCALE GENOMIC DNA]</scope>
</reference>